<dbReference type="AlphaFoldDB" id="A0A8X6QZR7"/>
<keyword evidence="3" id="KW-1185">Reference proteome</keyword>
<proteinExistence type="predicted"/>
<evidence type="ECO:0000313" key="3">
    <source>
        <dbReference type="Proteomes" id="UP000887013"/>
    </source>
</evidence>
<gene>
    <name evidence="2" type="ORF">NPIL_239981</name>
</gene>
<feature type="non-terminal residue" evidence="2">
    <location>
        <position position="1"/>
    </location>
</feature>
<dbReference type="EMBL" id="BMAW01037373">
    <property type="protein sequence ID" value="GFU48158.1"/>
    <property type="molecule type" value="Genomic_DNA"/>
</dbReference>
<protein>
    <submittedName>
        <fullName evidence="2">Uncharacterized protein</fullName>
    </submittedName>
</protein>
<feature type="region of interest" description="Disordered" evidence="1">
    <location>
        <begin position="208"/>
        <end position="237"/>
    </location>
</feature>
<evidence type="ECO:0000256" key="1">
    <source>
        <dbReference type="SAM" id="MobiDB-lite"/>
    </source>
</evidence>
<sequence>AGSLLPFDALRGDTPNHYHPKLRRYTARICESDDRLARQNRFGISTRVSSHSILSEYSSTSFGSQHVRSAPAPRRCDVSHETRWWIRTPFIFVLPLGIIETHILTHMIESLDRVSRRVLWRTYLLAAYPSVSCQPRRVDVSAPRVPVPIQINGGEALESIAGTENRRVALNRNLLTRIRVKLLGLRFKKRGTWRTALLASHPSASCQLRRGDHGRTQMKRGIRGPEGLAGTENRWVA</sequence>
<organism evidence="2 3">
    <name type="scientific">Nephila pilipes</name>
    <name type="common">Giant wood spider</name>
    <name type="synonym">Nephila maculata</name>
    <dbReference type="NCBI Taxonomy" id="299642"/>
    <lineage>
        <taxon>Eukaryota</taxon>
        <taxon>Metazoa</taxon>
        <taxon>Ecdysozoa</taxon>
        <taxon>Arthropoda</taxon>
        <taxon>Chelicerata</taxon>
        <taxon>Arachnida</taxon>
        <taxon>Araneae</taxon>
        <taxon>Araneomorphae</taxon>
        <taxon>Entelegynae</taxon>
        <taxon>Araneoidea</taxon>
        <taxon>Nephilidae</taxon>
        <taxon>Nephila</taxon>
    </lineage>
</organism>
<name>A0A8X6QZR7_NEPPI</name>
<accession>A0A8X6QZR7</accession>
<comment type="caution">
    <text evidence="2">The sequence shown here is derived from an EMBL/GenBank/DDBJ whole genome shotgun (WGS) entry which is preliminary data.</text>
</comment>
<dbReference type="Proteomes" id="UP000887013">
    <property type="component" value="Unassembled WGS sequence"/>
</dbReference>
<evidence type="ECO:0000313" key="2">
    <source>
        <dbReference type="EMBL" id="GFU48158.1"/>
    </source>
</evidence>
<reference evidence="2" key="1">
    <citation type="submission" date="2020-08" db="EMBL/GenBank/DDBJ databases">
        <title>Multicomponent nature underlies the extraordinary mechanical properties of spider dragline silk.</title>
        <authorList>
            <person name="Kono N."/>
            <person name="Nakamura H."/>
            <person name="Mori M."/>
            <person name="Yoshida Y."/>
            <person name="Ohtoshi R."/>
            <person name="Malay A.D."/>
            <person name="Moran D.A.P."/>
            <person name="Tomita M."/>
            <person name="Numata K."/>
            <person name="Arakawa K."/>
        </authorList>
    </citation>
    <scope>NUCLEOTIDE SEQUENCE</scope>
</reference>